<gene>
    <name evidence="1" type="ORF">MtrunA17_Chr7g0222811</name>
</gene>
<name>A0A396GUD6_MEDTR</name>
<dbReference type="Proteomes" id="UP000265566">
    <property type="component" value="Chromosome 7"/>
</dbReference>
<comment type="caution">
    <text evidence="1">The sequence shown here is derived from an EMBL/GenBank/DDBJ whole genome shotgun (WGS) entry which is preliminary data.</text>
</comment>
<reference evidence="2" key="1">
    <citation type="journal article" date="2018" name="Nat. Plants">
        <title>Whole-genome landscape of Medicago truncatula symbiotic genes.</title>
        <authorList>
            <person name="Pecrix Y."/>
            <person name="Staton S.E."/>
            <person name="Sallet E."/>
            <person name="Lelandais-Briere C."/>
            <person name="Moreau S."/>
            <person name="Carrere S."/>
            <person name="Blein T."/>
            <person name="Jardinaud M.F."/>
            <person name="Latrasse D."/>
            <person name="Zouine M."/>
            <person name="Zahm M."/>
            <person name="Kreplak J."/>
            <person name="Mayjonade B."/>
            <person name="Satge C."/>
            <person name="Perez M."/>
            <person name="Cauet S."/>
            <person name="Marande W."/>
            <person name="Chantry-Darmon C."/>
            <person name="Lopez-Roques C."/>
            <person name="Bouchez O."/>
            <person name="Berard A."/>
            <person name="Debelle F."/>
            <person name="Munos S."/>
            <person name="Bendahmane A."/>
            <person name="Berges H."/>
            <person name="Niebel A."/>
            <person name="Buitink J."/>
            <person name="Frugier F."/>
            <person name="Benhamed M."/>
            <person name="Crespi M."/>
            <person name="Gouzy J."/>
            <person name="Gamas P."/>
        </authorList>
    </citation>
    <scope>NUCLEOTIDE SEQUENCE [LARGE SCALE GENOMIC DNA]</scope>
    <source>
        <strain evidence="2">cv. Jemalong A17</strain>
    </source>
</reference>
<evidence type="ECO:0000313" key="1">
    <source>
        <dbReference type="EMBL" id="RHN44749.1"/>
    </source>
</evidence>
<accession>A0A396GUD6</accession>
<dbReference type="AlphaFoldDB" id="A0A396GUD6"/>
<protein>
    <submittedName>
        <fullName evidence="1">Uncharacterized protein</fullName>
    </submittedName>
</protein>
<proteinExistence type="predicted"/>
<organism evidence="1 2">
    <name type="scientific">Medicago truncatula</name>
    <name type="common">Barrel medic</name>
    <name type="synonym">Medicago tribuloides</name>
    <dbReference type="NCBI Taxonomy" id="3880"/>
    <lineage>
        <taxon>Eukaryota</taxon>
        <taxon>Viridiplantae</taxon>
        <taxon>Streptophyta</taxon>
        <taxon>Embryophyta</taxon>
        <taxon>Tracheophyta</taxon>
        <taxon>Spermatophyta</taxon>
        <taxon>Magnoliopsida</taxon>
        <taxon>eudicotyledons</taxon>
        <taxon>Gunneridae</taxon>
        <taxon>Pentapetalae</taxon>
        <taxon>rosids</taxon>
        <taxon>fabids</taxon>
        <taxon>Fabales</taxon>
        <taxon>Fabaceae</taxon>
        <taxon>Papilionoideae</taxon>
        <taxon>50 kb inversion clade</taxon>
        <taxon>NPAAA clade</taxon>
        <taxon>Hologalegina</taxon>
        <taxon>IRL clade</taxon>
        <taxon>Trifolieae</taxon>
        <taxon>Medicago</taxon>
    </lineage>
</organism>
<dbReference type="EMBL" id="PSQE01000007">
    <property type="protein sequence ID" value="RHN44749.1"/>
    <property type="molecule type" value="Genomic_DNA"/>
</dbReference>
<dbReference type="Gramene" id="rna38909">
    <property type="protein sequence ID" value="RHN44749.1"/>
    <property type="gene ID" value="gene38909"/>
</dbReference>
<sequence>MAPYKVITFMHFCIISRLRIIFLLSPFLFVNRYRLLPSSSISSSPSPLHLNHKFLLEQLSWFVGQFTSKIPTPSCCDKQKCAEMLILFL</sequence>
<evidence type="ECO:0000313" key="2">
    <source>
        <dbReference type="Proteomes" id="UP000265566"/>
    </source>
</evidence>